<sequence>MAMSNSEKQRRYRNNKHHRGEYGDARINTFVTFQAYAALERLSRHYNITKRQAIELLINTADETIRKNLIVDSDEWEKYWNIKESD</sequence>
<reference evidence="1" key="1">
    <citation type="journal article" date="2018" name="Genome Biol.">
        <title>SKESA: strategic k-mer extension for scrupulous assemblies.</title>
        <authorList>
            <person name="Souvorov A."/>
            <person name="Agarwala R."/>
            <person name="Lipman D.J."/>
        </authorList>
    </citation>
    <scope>NUCLEOTIDE SEQUENCE</scope>
    <source>
        <strain evidence="1">MA.MZ045</strain>
    </source>
</reference>
<name>A0A754B775_SALER</name>
<dbReference type="EMBL" id="DAAWNC010000030">
    <property type="protein sequence ID" value="HAF8581214.1"/>
    <property type="molecule type" value="Genomic_DNA"/>
</dbReference>
<dbReference type="RefSeq" id="WP_079792078.1">
    <property type="nucleotide sequence ID" value="NZ_MXLQ01000050.1"/>
</dbReference>
<protein>
    <submittedName>
        <fullName evidence="1">Uncharacterized protein</fullName>
    </submittedName>
</protein>
<gene>
    <name evidence="1" type="ORF">G5T75_005216</name>
</gene>
<evidence type="ECO:0000313" key="1">
    <source>
        <dbReference type="EMBL" id="HAF8581214.1"/>
    </source>
</evidence>
<proteinExistence type="predicted"/>
<dbReference type="AlphaFoldDB" id="A0A754B775"/>
<reference evidence="1" key="2">
    <citation type="submission" date="2020-02" db="EMBL/GenBank/DDBJ databases">
        <authorList>
            <consortium name="NCBI Pathogen Detection Project"/>
        </authorList>
    </citation>
    <scope>NUCLEOTIDE SEQUENCE</scope>
    <source>
        <strain evidence="1">MA.MZ045</strain>
    </source>
</reference>
<accession>A0A754B775</accession>
<organism evidence="1">
    <name type="scientific">Salmonella enterica</name>
    <name type="common">Salmonella choleraesuis</name>
    <dbReference type="NCBI Taxonomy" id="28901"/>
    <lineage>
        <taxon>Bacteria</taxon>
        <taxon>Pseudomonadati</taxon>
        <taxon>Pseudomonadota</taxon>
        <taxon>Gammaproteobacteria</taxon>
        <taxon>Enterobacterales</taxon>
        <taxon>Enterobacteriaceae</taxon>
        <taxon>Salmonella</taxon>
    </lineage>
</organism>
<comment type="caution">
    <text evidence="1">The sequence shown here is derived from an EMBL/GenBank/DDBJ whole genome shotgun (WGS) entry which is preliminary data.</text>
</comment>